<keyword evidence="2" id="KW-0378">Hydrolase</keyword>
<gene>
    <name evidence="2" type="ORF">Q7X28_07505</name>
</gene>
<proteinExistence type="predicted"/>
<dbReference type="AlphaFoldDB" id="A0AA90NG36"/>
<reference evidence="2" key="1">
    <citation type="submission" date="2023-08" db="EMBL/GenBank/DDBJ databases">
        <title>The draft genome of Tsukamurella strandjordii strain 050030.</title>
        <authorList>
            <person name="Zhao F."/>
            <person name="Feng Y."/>
            <person name="Zong Z."/>
        </authorList>
    </citation>
    <scope>NUCLEOTIDE SEQUENCE</scope>
    <source>
        <strain evidence="2">050030</strain>
    </source>
</reference>
<dbReference type="InterPro" id="IPR001466">
    <property type="entry name" value="Beta-lactam-related"/>
</dbReference>
<evidence type="ECO:0000313" key="2">
    <source>
        <dbReference type="EMBL" id="MDP0397769.1"/>
    </source>
</evidence>
<evidence type="ECO:0000313" key="3">
    <source>
        <dbReference type="Proteomes" id="UP001178281"/>
    </source>
</evidence>
<organism evidence="2 3">
    <name type="scientific">Tsukamurella strandjordii</name>
    <dbReference type="NCBI Taxonomy" id="147577"/>
    <lineage>
        <taxon>Bacteria</taxon>
        <taxon>Bacillati</taxon>
        <taxon>Actinomycetota</taxon>
        <taxon>Actinomycetes</taxon>
        <taxon>Mycobacteriales</taxon>
        <taxon>Tsukamurellaceae</taxon>
        <taxon>Tsukamurella</taxon>
    </lineage>
</organism>
<dbReference type="PANTHER" id="PTHR46825:SF8">
    <property type="entry name" value="BETA-LACTAMASE-RELATED"/>
    <property type="match status" value="1"/>
</dbReference>
<dbReference type="Proteomes" id="UP001178281">
    <property type="component" value="Unassembled WGS sequence"/>
</dbReference>
<keyword evidence="3" id="KW-1185">Reference proteome</keyword>
<protein>
    <submittedName>
        <fullName evidence="2">Serine hydrolase domain-containing protein</fullName>
        <ecNumber evidence="2">3.1.1.103</ecNumber>
    </submittedName>
</protein>
<dbReference type="Pfam" id="PF00144">
    <property type="entry name" value="Beta-lactamase"/>
    <property type="match status" value="1"/>
</dbReference>
<dbReference type="SUPFAM" id="SSF56601">
    <property type="entry name" value="beta-lactamase/transpeptidase-like"/>
    <property type="match status" value="1"/>
</dbReference>
<dbReference type="PANTHER" id="PTHR46825">
    <property type="entry name" value="D-ALANYL-D-ALANINE-CARBOXYPEPTIDASE/ENDOPEPTIDASE AMPH"/>
    <property type="match status" value="1"/>
</dbReference>
<comment type="caution">
    <text evidence="2">The sequence shown here is derived from an EMBL/GenBank/DDBJ whole genome shotgun (WGS) entry which is preliminary data.</text>
</comment>
<feature type="domain" description="Beta-lactamase-related" evidence="1">
    <location>
        <begin position="15"/>
        <end position="342"/>
    </location>
</feature>
<dbReference type="Gene3D" id="3.40.710.10">
    <property type="entry name" value="DD-peptidase/beta-lactamase superfamily"/>
    <property type="match status" value="1"/>
</dbReference>
<dbReference type="GO" id="GO:0016787">
    <property type="term" value="F:hydrolase activity"/>
    <property type="evidence" value="ECO:0007669"/>
    <property type="project" value="UniProtKB-KW"/>
</dbReference>
<dbReference type="EMBL" id="JAUTIX010000002">
    <property type="protein sequence ID" value="MDP0397769.1"/>
    <property type="molecule type" value="Genomic_DNA"/>
</dbReference>
<sequence length="458" mass="48549">MDQRQELREWLQCTVPALLEEQGVPAVSVAVLADGRVTSFAHGTAHVGAAAPVAERTPFQIGSITKVWTATLVMQLVDAGRIDLDAPVQRHLPEFRTADPDACATISVRHLLTHSAGFEGDLFHDTGEGPGCIARYVERLATAPQFFAPGRLSSYNNAGFVVLGRILEVVHGVPFERVLRDRLLDPLEITGAATGIASAGRLGAAHGHVRRGDGATVPARVWGTPMSMAPAGSMLAMSASDLVRFAMAHLGGGLAPTGERVLSERSATAMRASHLRQTDVGGDESARGLGWELFDWHGAALIGHDGTTIGQEATLRMLPEHGIAVAVLTNGEGGGQVAESVAASVIERLTGLRPPARPVPTNPTPSIDPHRFVGTYATSTESSRVYLDHGELRLVSSFPDDADGPAFTAEPVPLIPWRGDIVMVGGTEPDPQMYAFIGADRSGRAEFLYGNGRADPRR</sequence>
<dbReference type="EC" id="3.1.1.103" evidence="2"/>
<dbReference type="RefSeq" id="WP_305110849.1">
    <property type="nucleotide sequence ID" value="NZ_JAUTIX010000002.1"/>
</dbReference>
<accession>A0AA90NG36</accession>
<dbReference type="InterPro" id="IPR012338">
    <property type="entry name" value="Beta-lactam/transpept-like"/>
</dbReference>
<evidence type="ECO:0000259" key="1">
    <source>
        <dbReference type="Pfam" id="PF00144"/>
    </source>
</evidence>
<dbReference type="InterPro" id="IPR050491">
    <property type="entry name" value="AmpC-like"/>
</dbReference>
<name>A0AA90NG36_9ACTN</name>